<evidence type="ECO:0000313" key="3">
    <source>
        <dbReference type="Proteomes" id="UP000076727"/>
    </source>
</evidence>
<dbReference type="Pfam" id="PF04937">
    <property type="entry name" value="DUF659"/>
    <property type="match status" value="1"/>
</dbReference>
<dbReference type="GO" id="GO:0006357">
    <property type="term" value="P:regulation of transcription by RNA polymerase II"/>
    <property type="evidence" value="ECO:0007669"/>
    <property type="project" value="TreeGrafter"/>
</dbReference>
<dbReference type="GO" id="GO:0005634">
    <property type="term" value="C:nucleus"/>
    <property type="evidence" value="ECO:0007669"/>
    <property type="project" value="TreeGrafter"/>
</dbReference>
<dbReference type="InterPro" id="IPR012337">
    <property type="entry name" value="RNaseH-like_sf"/>
</dbReference>
<dbReference type="STRING" id="1314783.A0A165RFR9"/>
<dbReference type="InterPro" id="IPR052717">
    <property type="entry name" value="Vacuolar_transposase_reg"/>
</dbReference>
<protein>
    <recommendedName>
        <fullName evidence="1">DUF659 domain-containing protein</fullName>
    </recommendedName>
</protein>
<sequence length="375" mass="42693">QNQFAADLCRLFIVANIAWYALEIPFVRYFFMKYIGEANLPGRKELSGRVLNEEASKVTDRIKLEVKGHCATGQCDGWKNISKDHIIASVINAEYMTYLVNTFCITKERKNAENLLEIVLSQIKYFTEVLQVTVVAWCTDASGDGSKMRRLLVQRLPQIFVVDCWAHQINLVVGDIFKAASIQFKELLDDALEIIKWFNSHTRALGMLKDTMIVKLRKALCLILPVITRWTSHYLAVRRLIDAEHAFVQLLLHKVDQLLLCAGDKDDAKEKAAEVIRKLEQPGFFARLRRLADHLAPLAIATNLFQSDDTRLDIVLIALASLYHIFSDDSLDLSVRRAVLASLEKRWAKQDQAIFVLALVLNPYIRVSAFSRSSN</sequence>
<organism evidence="2 3">
    <name type="scientific">Daedalea quercina L-15889</name>
    <dbReference type="NCBI Taxonomy" id="1314783"/>
    <lineage>
        <taxon>Eukaryota</taxon>
        <taxon>Fungi</taxon>
        <taxon>Dikarya</taxon>
        <taxon>Basidiomycota</taxon>
        <taxon>Agaricomycotina</taxon>
        <taxon>Agaricomycetes</taxon>
        <taxon>Polyporales</taxon>
        <taxon>Fomitopsis</taxon>
    </lineage>
</organism>
<accession>A0A165RFR9</accession>
<dbReference type="EMBL" id="KV429050">
    <property type="protein sequence ID" value="KZT70692.1"/>
    <property type="molecule type" value="Genomic_DNA"/>
</dbReference>
<dbReference type="SUPFAM" id="SSF53098">
    <property type="entry name" value="Ribonuclease H-like"/>
    <property type="match status" value="1"/>
</dbReference>
<evidence type="ECO:0000313" key="2">
    <source>
        <dbReference type="EMBL" id="KZT70692.1"/>
    </source>
</evidence>
<gene>
    <name evidence="2" type="ORF">DAEQUDRAFT_645502</name>
</gene>
<feature type="non-terminal residue" evidence="2">
    <location>
        <position position="1"/>
    </location>
</feature>
<dbReference type="PANTHER" id="PTHR46169">
    <property type="entry name" value="DNA REPLICATION-RELATED ELEMENT FACTOR, ISOFORM A"/>
    <property type="match status" value="1"/>
</dbReference>
<proteinExistence type="predicted"/>
<dbReference type="OrthoDB" id="2423954at2759"/>
<dbReference type="InterPro" id="IPR007021">
    <property type="entry name" value="DUF659"/>
</dbReference>
<evidence type="ECO:0000259" key="1">
    <source>
        <dbReference type="Pfam" id="PF04937"/>
    </source>
</evidence>
<name>A0A165RFR9_9APHY</name>
<dbReference type="AlphaFoldDB" id="A0A165RFR9"/>
<keyword evidence="3" id="KW-1185">Reference proteome</keyword>
<dbReference type="Proteomes" id="UP000076727">
    <property type="component" value="Unassembled WGS sequence"/>
</dbReference>
<feature type="non-terminal residue" evidence="2">
    <location>
        <position position="375"/>
    </location>
</feature>
<feature type="domain" description="DUF659" evidence="1">
    <location>
        <begin position="41"/>
        <end position="191"/>
    </location>
</feature>
<reference evidence="2 3" key="1">
    <citation type="journal article" date="2016" name="Mol. Biol. Evol.">
        <title>Comparative Genomics of Early-Diverging Mushroom-Forming Fungi Provides Insights into the Origins of Lignocellulose Decay Capabilities.</title>
        <authorList>
            <person name="Nagy L.G."/>
            <person name="Riley R."/>
            <person name="Tritt A."/>
            <person name="Adam C."/>
            <person name="Daum C."/>
            <person name="Floudas D."/>
            <person name="Sun H."/>
            <person name="Yadav J.S."/>
            <person name="Pangilinan J."/>
            <person name="Larsson K.H."/>
            <person name="Matsuura K."/>
            <person name="Barry K."/>
            <person name="Labutti K."/>
            <person name="Kuo R."/>
            <person name="Ohm R.A."/>
            <person name="Bhattacharya S.S."/>
            <person name="Shirouzu T."/>
            <person name="Yoshinaga Y."/>
            <person name="Martin F.M."/>
            <person name="Grigoriev I.V."/>
            <person name="Hibbett D.S."/>
        </authorList>
    </citation>
    <scope>NUCLEOTIDE SEQUENCE [LARGE SCALE GENOMIC DNA]</scope>
    <source>
        <strain evidence="2 3">L-15889</strain>
    </source>
</reference>
<dbReference type="PANTHER" id="PTHR46169:SF29">
    <property type="entry name" value="DNA REPLICATION-RELATED ELEMENT FACTOR, ISOFORM A"/>
    <property type="match status" value="1"/>
</dbReference>